<dbReference type="EMBL" id="OU893332">
    <property type="protein sequence ID" value="CAG9782471.1"/>
    <property type="molecule type" value="Genomic_DNA"/>
</dbReference>
<organism evidence="2 3">
    <name type="scientific">Diatraea saccharalis</name>
    <name type="common">sugarcane borer</name>
    <dbReference type="NCBI Taxonomy" id="40085"/>
    <lineage>
        <taxon>Eukaryota</taxon>
        <taxon>Metazoa</taxon>
        <taxon>Ecdysozoa</taxon>
        <taxon>Arthropoda</taxon>
        <taxon>Hexapoda</taxon>
        <taxon>Insecta</taxon>
        <taxon>Pterygota</taxon>
        <taxon>Neoptera</taxon>
        <taxon>Endopterygota</taxon>
        <taxon>Lepidoptera</taxon>
        <taxon>Glossata</taxon>
        <taxon>Ditrysia</taxon>
        <taxon>Pyraloidea</taxon>
        <taxon>Crambidae</taxon>
        <taxon>Crambinae</taxon>
        <taxon>Diatraea</taxon>
    </lineage>
</organism>
<dbReference type="Proteomes" id="UP001153714">
    <property type="component" value="Chromosome 1"/>
</dbReference>
<evidence type="ECO:0000256" key="1">
    <source>
        <dbReference type="SAM" id="MobiDB-lite"/>
    </source>
</evidence>
<proteinExistence type="predicted"/>
<evidence type="ECO:0000313" key="3">
    <source>
        <dbReference type="Proteomes" id="UP001153714"/>
    </source>
</evidence>
<dbReference type="AlphaFoldDB" id="A0A9N9N1E5"/>
<keyword evidence="3" id="KW-1185">Reference proteome</keyword>
<feature type="region of interest" description="Disordered" evidence="1">
    <location>
        <begin position="135"/>
        <end position="156"/>
    </location>
</feature>
<name>A0A9N9N1E5_9NEOP</name>
<evidence type="ECO:0000313" key="2">
    <source>
        <dbReference type="EMBL" id="CAG9782471.1"/>
    </source>
</evidence>
<accession>A0A9N9N1E5</accession>
<reference evidence="2" key="1">
    <citation type="submission" date="2021-12" db="EMBL/GenBank/DDBJ databases">
        <authorList>
            <person name="King R."/>
        </authorList>
    </citation>
    <scope>NUCLEOTIDE SEQUENCE</scope>
</reference>
<sequence length="156" mass="17715">MCGQCSSLKANWRNAFLIGERPHEAEKLLLCQRTALVKKTLNLGAPQSKVNLKAGFRVTGIYPLNRKEVLQRLPEYDKAKVDELTAKESLGESFKCYLAELRENDLGTKNQRKIQMPVIAGKSMSVEEVEQFYKNKAEKAKNKDPKQPTDPEFSRS</sequence>
<protein>
    <submittedName>
        <fullName evidence="2">Uncharacterized protein</fullName>
    </submittedName>
</protein>
<dbReference type="OrthoDB" id="10072016at2759"/>
<reference evidence="2" key="2">
    <citation type="submission" date="2022-10" db="EMBL/GenBank/DDBJ databases">
        <authorList>
            <consortium name="ENA_rothamsted_submissions"/>
            <consortium name="culmorum"/>
            <person name="King R."/>
        </authorList>
    </citation>
    <scope>NUCLEOTIDE SEQUENCE</scope>
</reference>
<gene>
    <name evidence="2" type="ORF">DIATSA_LOCUS728</name>
</gene>